<comment type="caution">
    <text evidence="2">The sequence shown here is derived from an EMBL/GenBank/DDBJ whole genome shotgun (WGS) entry which is preliminary data.</text>
</comment>
<name>A0A090N6T4_AFIFE</name>
<dbReference type="GO" id="GO:0044781">
    <property type="term" value="P:bacterial-type flagellum organization"/>
    <property type="evidence" value="ECO:0007669"/>
    <property type="project" value="InterPro"/>
</dbReference>
<dbReference type="OrthoDB" id="8005693at2"/>
<gene>
    <name evidence="2" type="primary">fliX</name>
    <name evidence="2" type="ORF">BN961_00797</name>
</gene>
<feature type="compositionally biased region" description="Polar residues" evidence="1">
    <location>
        <begin position="1"/>
        <end position="10"/>
    </location>
</feature>
<evidence type="ECO:0000313" key="2">
    <source>
        <dbReference type="EMBL" id="CEG07408.1"/>
    </source>
</evidence>
<keyword evidence="2" id="KW-0966">Cell projection</keyword>
<sequence>MRINGPNGTTFGAPASGARRTSTGGFTLDELTTATETRAATAPRAATGIDALLALQGIEEDPTQRRRRSVARGKSALDLLDDLKIGMLSGTLDSAMVNRLRGAATDLKMSSGDAGLDQVLSEIELRVEVEIAKAAR</sequence>
<feature type="region of interest" description="Disordered" evidence="1">
    <location>
        <begin position="1"/>
        <end position="24"/>
    </location>
</feature>
<dbReference type="RefSeq" id="WP_009336973.1">
    <property type="nucleotide sequence ID" value="NZ_CCAZ020000001.1"/>
</dbReference>
<keyword evidence="3" id="KW-1185">Reference proteome</keyword>
<dbReference type="EMBL" id="CCAZ020000001">
    <property type="protein sequence ID" value="CEG07408.1"/>
    <property type="molecule type" value="Genomic_DNA"/>
</dbReference>
<reference evidence="2 3" key="1">
    <citation type="journal article" date="2014" name="Genome Announc.">
        <title>Genome Sequence of Afipia felis Strain 76713, Isolated in Hospital Water Using an Amoeba Co-Culture Procedure.</title>
        <authorList>
            <person name="Benamar S."/>
            <person name="La Scola B."/>
            <person name="Croce O."/>
        </authorList>
    </citation>
    <scope>NUCLEOTIDE SEQUENCE [LARGE SCALE GENOMIC DNA]</scope>
    <source>
        <strain evidence="2 3">76713</strain>
    </source>
</reference>
<dbReference type="STRING" id="1035.BN961_00797"/>
<organism evidence="2 3">
    <name type="scientific">Afipia felis</name>
    <name type="common">Cat scratch disease bacillus</name>
    <dbReference type="NCBI Taxonomy" id="1035"/>
    <lineage>
        <taxon>Bacteria</taxon>
        <taxon>Pseudomonadati</taxon>
        <taxon>Pseudomonadota</taxon>
        <taxon>Alphaproteobacteria</taxon>
        <taxon>Hyphomicrobiales</taxon>
        <taxon>Nitrobacteraceae</taxon>
        <taxon>Afipia</taxon>
    </lineage>
</organism>
<evidence type="ECO:0000256" key="1">
    <source>
        <dbReference type="SAM" id="MobiDB-lite"/>
    </source>
</evidence>
<dbReference type="Proteomes" id="UP000035762">
    <property type="component" value="Unassembled WGS sequence"/>
</dbReference>
<dbReference type="Pfam" id="PF10768">
    <property type="entry name" value="FliX"/>
    <property type="match status" value="1"/>
</dbReference>
<keyword evidence="2" id="KW-0969">Cilium</keyword>
<accession>A0A090N6T4</accession>
<protein>
    <submittedName>
        <fullName evidence="2">Flagellar assembly protein FliX</fullName>
    </submittedName>
</protein>
<dbReference type="InterPro" id="IPR019704">
    <property type="entry name" value="Flagellar_assmbl_FliX_class2"/>
</dbReference>
<keyword evidence="2" id="KW-0282">Flagellum</keyword>
<dbReference type="AlphaFoldDB" id="A0A090N6T4"/>
<evidence type="ECO:0000313" key="3">
    <source>
        <dbReference type="Proteomes" id="UP000035762"/>
    </source>
</evidence>
<proteinExistence type="predicted"/>
<dbReference type="NCBIfam" id="NF009428">
    <property type="entry name" value="PRK12787.1-4"/>
    <property type="match status" value="1"/>
</dbReference>